<name>A0A068F4K0_9CAUD</name>
<dbReference type="Proteomes" id="UP000027491">
    <property type="component" value="Segment"/>
</dbReference>
<protein>
    <submittedName>
        <fullName evidence="2">Excise</fullName>
    </submittedName>
</protein>
<evidence type="ECO:0000313" key="3">
    <source>
        <dbReference type="Proteomes" id="UP000027491"/>
    </source>
</evidence>
<dbReference type="GeneID" id="23679557"/>
<feature type="domain" description="Helix-turn-helix" evidence="1">
    <location>
        <begin position="8"/>
        <end position="59"/>
    </location>
</feature>
<sequence length="65" mass="7573">MTLTKPTLMTLDEIAEEHGIPLATIRYWRQVNEAPFRLARIGRRVMARRSDVDAWLASQFAEENE</sequence>
<gene>
    <name evidence="2" type="primary">51</name>
    <name evidence="2" type="ORF">PBI_GAIA_51</name>
</gene>
<dbReference type="InterPro" id="IPR041657">
    <property type="entry name" value="HTH_17"/>
</dbReference>
<keyword evidence="3" id="KW-1185">Reference proteome</keyword>
<organism evidence="2 3">
    <name type="scientific">Mycobacterium phage Gaia</name>
    <dbReference type="NCBI Taxonomy" id="1486472"/>
    <lineage>
        <taxon>Viruses</taxon>
        <taxon>Duplodnaviria</taxon>
        <taxon>Heunggongvirae</taxon>
        <taxon>Uroviricota</taxon>
        <taxon>Caudoviricetes</taxon>
        <taxon>Gaiavirus</taxon>
        <taxon>Gaiavirus gaia</taxon>
    </lineage>
</organism>
<dbReference type="InterPro" id="IPR009061">
    <property type="entry name" value="DNA-bd_dom_put_sf"/>
</dbReference>
<dbReference type="OrthoDB" id="23116at10239"/>
<accession>A0A068F4K0</accession>
<dbReference type="Pfam" id="PF12728">
    <property type="entry name" value="HTH_17"/>
    <property type="match status" value="1"/>
</dbReference>
<reference evidence="2 3" key="1">
    <citation type="submission" date="2014-03" db="EMBL/GenBank/DDBJ databases">
        <authorList>
            <person name="Yoder B.A."/>
            <person name="Colicchio M.A."/>
            <person name="Schafer C.E."/>
            <person name="Abrahim M.R."/>
            <person name="Adkins N.L."/>
            <person name="Burke K.A."/>
            <person name="Churilla B.M."/>
            <person name="Cohen K.L."/>
            <person name="Fasoranti T.O."/>
            <person name="Genkil J.S."/>
            <person name="Kramer Z.J."/>
            <person name="Prout A.K."/>
            <person name="Schwarz A.G."/>
            <person name="Tish M."/>
            <person name="Vispute N."/>
            <person name="Wilkes K.E."/>
            <person name="Williams C.R."/>
            <person name="Xiao X."/>
            <person name="Yu V.J."/>
            <person name="Lapin J.S."/>
            <person name="Ott C.T."/>
            <person name="Walburn T.D."/>
            <person name="Bradley K.W."/>
            <person name="Clarke D.Q."/>
            <person name="Lewis M.F."/>
            <person name="Barker L.P."/>
            <person name="Bailey C."/>
            <person name="Asai D.J."/>
            <person name="Bowman C.A."/>
            <person name="Russell D.A."/>
            <person name="Pope W.H."/>
            <person name="Jacobs-Sera D."/>
            <person name="Hendrix R.W."/>
            <person name="Hatfull G.F."/>
        </authorList>
    </citation>
    <scope>NUCLEOTIDE SEQUENCE [LARGE SCALE GENOMIC DNA]</scope>
</reference>
<evidence type="ECO:0000313" key="2">
    <source>
        <dbReference type="EMBL" id="AID58871.1"/>
    </source>
</evidence>
<evidence type="ECO:0000259" key="1">
    <source>
        <dbReference type="Pfam" id="PF12728"/>
    </source>
</evidence>
<proteinExistence type="predicted"/>
<dbReference type="KEGG" id="vg:23679557"/>
<dbReference type="RefSeq" id="YP_009124794.1">
    <property type="nucleotide sequence ID" value="NC_026590.1"/>
</dbReference>
<dbReference type="EMBL" id="KJ567043">
    <property type="protein sequence ID" value="AID58871.1"/>
    <property type="molecule type" value="Genomic_DNA"/>
</dbReference>
<dbReference type="SUPFAM" id="SSF46955">
    <property type="entry name" value="Putative DNA-binding domain"/>
    <property type="match status" value="1"/>
</dbReference>